<dbReference type="RefSeq" id="WP_143986061.1">
    <property type="nucleotide sequence ID" value="NZ_CP041692.1"/>
</dbReference>
<dbReference type="KEGG" id="mik:FOE78_09460"/>
<sequence length="312" mass="33369">MTSEAGRRFVVCGETLIDLVRDERDPGNTFASGWQALSAGGPMNTAVALAKLGVDSHFLGRVSTDEFGRQLRGHMIGAGVDLDLAITSDQVTSLAVVSLDEHGKASYAFHFDQTANFNWQCDELPKLTDTDWLHLGSLALVVPPGGEVLLDWVREVPAPISIDINVRSSVISDPDAYWRRIEPWLQVLAGKGIVKASDEDVEFLGSEGWRRVAEQWHVRYELPMIVITRGEGGASALTGDGWTEVAGYPTAVVDTVGAGDTFMAGFLDGHVRLGIGLAESLRRGAAAASIVCSRQGAQPPTADEVAALQEGS</sequence>
<accession>A0A516PY38</accession>
<keyword evidence="5" id="KW-0067">ATP-binding</keyword>
<evidence type="ECO:0000259" key="6">
    <source>
        <dbReference type="Pfam" id="PF00294"/>
    </source>
</evidence>
<dbReference type="SUPFAM" id="SSF53613">
    <property type="entry name" value="Ribokinase-like"/>
    <property type="match status" value="1"/>
</dbReference>
<dbReference type="GO" id="GO:0016301">
    <property type="term" value="F:kinase activity"/>
    <property type="evidence" value="ECO:0007669"/>
    <property type="project" value="UniProtKB-KW"/>
</dbReference>
<evidence type="ECO:0000256" key="3">
    <source>
        <dbReference type="ARBA" id="ARBA00022741"/>
    </source>
</evidence>
<evidence type="ECO:0000313" key="7">
    <source>
        <dbReference type="EMBL" id="QDP96095.1"/>
    </source>
</evidence>
<dbReference type="PANTHER" id="PTHR43085">
    <property type="entry name" value="HEXOKINASE FAMILY MEMBER"/>
    <property type="match status" value="1"/>
</dbReference>
<dbReference type="OrthoDB" id="9795789at2"/>
<dbReference type="Pfam" id="PF00294">
    <property type="entry name" value="PfkB"/>
    <property type="match status" value="1"/>
</dbReference>
<keyword evidence="3" id="KW-0547">Nucleotide-binding</keyword>
<dbReference type="InterPro" id="IPR050306">
    <property type="entry name" value="PfkB_Carbo_kinase"/>
</dbReference>
<dbReference type="AlphaFoldDB" id="A0A516PY38"/>
<keyword evidence="8" id="KW-1185">Reference proteome</keyword>
<dbReference type="Proteomes" id="UP000319263">
    <property type="component" value="Chromosome"/>
</dbReference>
<dbReference type="Gene3D" id="3.40.1190.20">
    <property type="match status" value="1"/>
</dbReference>
<keyword evidence="4 7" id="KW-0418">Kinase</keyword>
<dbReference type="InterPro" id="IPR011611">
    <property type="entry name" value="PfkB_dom"/>
</dbReference>
<evidence type="ECO:0000256" key="4">
    <source>
        <dbReference type="ARBA" id="ARBA00022777"/>
    </source>
</evidence>
<comment type="similarity">
    <text evidence="1">Belongs to the carbohydrate kinase PfkB family.</text>
</comment>
<dbReference type="InterPro" id="IPR029056">
    <property type="entry name" value="Ribokinase-like"/>
</dbReference>
<keyword evidence="2" id="KW-0808">Transferase</keyword>
<name>A0A516PY38_9ACTN</name>
<dbReference type="GO" id="GO:0005524">
    <property type="term" value="F:ATP binding"/>
    <property type="evidence" value="ECO:0007669"/>
    <property type="project" value="UniProtKB-KW"/>
</dbReference>
<protein>
    <submittedName>
        <fullName evidence="7">Carbohydrate kinase</fullName>
    </submittedName>
</protein>
<evidence type="ECO:0000256" key="5">
    <source>
        <dbReference type="ARBA" id="ARBA00022840"/>
    </source>
</evidence>
<dbReference type="PROSITE" id="PS00584">
    <property type="entry name" value="PFKB_KINASES_2"/>
    <property type="match status" value="1"/>
</dbReference>
<organism evidence="7 8">
    <name type="scientific">Microlunatus elymi</name>
    <dbReference type="NCBI Taxonomy" id="2596828"/>
    <lineage>
        <taxon>Bacteria</taxon>
        <taxon>Bacillati</taxon>
        <taxon>Actinomycetota</taxon>
        <taxon>Actinomycetes</taxon>
        <taxon>Propionibacteriales</taxon>
        <taxon>Propionibacteriaceae</taxon>
        <taxon>Microlunatus</taxon>
    </lineage>
</organism>
<dbReference type="CDD" id="cd01167">
    <property type="entry name" value="bac_FRK"/>
    <property type="match status" value="1"/>
</dbReference>
<dbReference type="PANTHER" id="PTHR43085:SF1">
    <property type="entry name" value="PSEUDOURIDINE KINASE-RELATED"/>
    <property type="match status" value="1"/>
</dbReference>
<gene>
    <name evidence="7" type="ORF">FOE78_09460</name>
</gene>
<evidence type="ECO:0000256" key="1">
    <source>
        <dbReference type="ARBA" id="ARBA00010688"/>
    </source>
</evidence>
<dbReference type="InterPro" id="IPR002173">
    <property type="entry name" value="Carboh/pur_kinase_PfkB_CS"/>
</dbReference>
<feature type="domain" description="Carbohydrate kinase PfkB" evidence="6">
    <location>
        <begin position="9"/>
        <end position="300"/>
    </location>
</feature>
<reference evidence="7 8" key="1">
    <citation type="submission" date="2019-07" db="EMBL/GenBank/DDBJ databases">
        <title>Microlunatus dokdonensis sp. nov. isolated from the rhizospheric soil of the wild plant Elymus tsukushiensis.</title>
        <authorList>
            <person name="Ghim S.-Y."/>
            <person name="Hwang Y.-J."/>
            <person name="Son J.-S."/>
            <person name="Shin J.-H."/>
        </authorList>
    </citation>
    <scope>NUCLEOTIDE SEQUENCE [LARGE SCALE GENOMIC DNA]</scope>
    <source>
        <strain evidence="7 8">KUDC0627</strain>
    </source>
</reference>
<evidence type="ECO:0000313" key="8">
    <source>
        <dbReference type="Proteomes" id="UP000319263"/>
    </source>
</evidence>
<proteinExistence type="inferred from homology"/>
<dbReference type="EMBL" id="CP041692">
    <property type="protein sequence ID" value="QDP96095.1"/>
    <property type="molecule type" value="Genomic_DNA"/>
</dbReference>
<evidence type="ECO:0000256" key="2">
    <source>
        <dbReference type="ARBA" id="ARBA00022679"/>
    </source>
</evidence>